<gene>
    <name evidence="1" type="ORF">AYBTSS11_LOCUS5313</name>
</gene>
<protein>
    <submittedName>
        <fullName evidence="1">Uncharacterized protein</fullName>
    </submittedName>
</protein>
<sequence>MKKIGRICPAMSTRSSIRFKDTQSVRLNKILLTGRWIKDTAPSYPGYRNSHN</sequence>
<accession>A0AA86S838</accession>
<evidence type="ECO:0000313" key="2">
    <source>
        <dbReference type="Proteomes" id="UP001189624"/>
    </source>
</evidence>
<organism evidence="1 2">
    <name type="scientific">Sphenostylis stenocarpa</name>
    <dbReference type="NCBI Taxonomy" id="92480"/>
    <lineage>
        <taxon>Eukaryota</taxon>
        <taxon>Viridiplantae</taxon>
        <taxon>Streptophyta</taxon>
        <taxon>Embryophyta</taxon>
        <taxon>Tracheophyta</taxon>
        <taxon>Spermatophyta</taxon>
        <taxon>Magnoliopsida</taxon>
        <taxon>eudicotyledons</taxon>
        <taxon>Gunneridae</taxon>
        <taxon>Pentapetalae</taxon>
        <taxon>rosids</taxon>
        <taxon>fabids</taxon>
        <taxon>Fabales</taxon>
        <taxon>Fabaceae</taxon>
        <taxon>Papilionoideae</taxon>
        <taxon>50 kb inversion clade</taxon>
        <taxon>NPAAA clade</taxon>
        <taxon>indigoferoid/millettioid clade</taxon>
        <taxon>Phaseoleae</taxon>
        <taxon>Sphenostylis</taxon>
    </lineage>
</organism>
<keyword evidence="2" id="KW-1185">Reference proteome</keyword>
<dbReference type="EMBL" id="OY731399">
    <property type="protein sequence ID" value="CAJ1931543.1"/>
    <property type="molecule type" value="Genomic_DNA"/>
</dbReference>
<proteinExistence type="predicted"/>
<dbReference type="AlphaFoldDB" id="A0AA86S838"/>
<name>A0AA86S838_9FABA</name>
<dbReference type="Gramene" id="rna-AYBTSS11_LOCUS5313">
    <property type="protein sequence ID" value="CAJ1931543.1"/>
    <property type="gene ID" value="gene-AYBTSS11_LOCUS5313"/>
</dbReference>
<reference evidence="1" key="1">
    <citation type="submission" date="2023-10" db="EMBL/GenBank/DDBJ databases">
        <authorList>
            <person name="Domelevo Entfellner J.-B."/>
        </authorList>
    </citation>
    <scope>NUCLEOTIDE SEQUENCE</scope>
</reference>
<dbReference type="Proteomes" id="UP001189624">
    <property type="component" value="Chromosome 2"/>
</dbReference>
<evidence type="ECO:0000313" key="1">
    <source>
        <dbReference type="EMBL" id="CAJ1931543.1"/>
    </source>
</evidence>